<reference evidence="3" key="1">
    <citation type="submission" date="2017-01" db="EMBL/GenBank/DDBJ databases">
        <title>Comparative genomics of anhydrobiosis in the tardigrade Hypsibius dujardini.</title>
        <authorList>
            <person name="Yoshida Y."/>
            <person name="Koutsovoulos G."/>
            <person name="Laetsch D."/>
            <person name="Stevens L."/>
            <person name="Kumar S."/>
            <person name="Horikawa D."/>
            <person name="Ishino K."/>
            <person name="Komine S."/>
            <person name="Tomita M."/>
            <person name="Blaxter M."/>
            <person name="Arakawa K."/>
        </authorList>
    </citation>
    <scope>NUCLEOTIDE SEQUENCE [LARGE SCALE GENOMIC DNA]</scope>
    <source>
        <strain evidence="3">Z151</strain>
    </source>
</reference>
<feature type="transmembrane region" description="Helical" evidence="1">
    <location>
        <begin position="71"/>
        <end position="94"/>
    </location>
</feature>
<keyword evidence="1" id="KW-0812">Transmembrane</keyword>
<proteinExistence type="predicted"/>
<feature type="transmembrane region" description="Helical" evidence="1">
    <location>
        <begin position="12"/>
        <end position="31"/>
    </location>
</feature>
<feature type="transmembrane region" description="Helical" evidence="1">
    <location>
        <begin position="118"/>
        <end position="142"/>
    </location>
</feature>
<keyword evidence="1" id="KW-1133">Transmembrane helix</keyword>
<sequence length="161" mass="18243">MENCACKGIALWNMITGSGLVMWAIICYINYGWNADIPHNGFALFCFGQLTITIGLILYNVVSRENKRDTWLICWLCLATGKLVLKVAFVIFVVNEYDELIKAHERHQDRSEVDGQLLLTYIILGSIDVVVTVCSMFVVAVYRNNIKVSRDLTKEHEGLLP</sequence>
<name>A0A1W0WJ29_HYPEX</name>
<keyword evidence="3" id="KW-1185">Reference proteome</keyword>
<dbReference type="AlphaFoldDB" id="A0A1W0WJ29"/>
<dbReference type="Proteomes" id="UP000192578">
    <property type="component" value="Unassembled WGS sequence"/>
</dbReference>
<gene>
    <name evidence="2" type="ORF">BV898_10682</name>
</gene>
<comment type="caution">
    <text evidence="2">The sequence shown here is derived from an EMBL/GenBank/DDBJ whole genome shotgun (WGS) entry which is preliminary data.</text>
</comment>
<accession>A0A1W0WJ29</accession>
<organism evidence="2 3">
    <name type="scientific">Hypsibius exemplaris</name>
    <name type="common">Freshwater tardigrade</name>
    <dbReference type="NCBI Taxonomy" id="2072580"/>
    <lineage>
        <taxon>Eukaryota</taxon>
        <taxon>Metazoa</taxon>
        <taxon>Ecdysozoa</taxon>
        <taxon>Tardigrada</taxon>
        <taxon>Eutardigrada</taxon>
        <taxon>Parachela</taxon>
        <taxon>Hypsibioidea</taxon>
        <taxon>Hypsibiidae</taxon>
        <taxon>Hypsibius</taxon>
    </lineage>
</organism>
<evidence type="ECO:0000313" key="3">
    <source>
        <dbReference type="Proteomes" id="UP000192578"/>
    </source>
</evidence>
<evidence type="ECO:0000256" key="1">
    <source>
        <dbReference type="SAM" id="Phobius"/>
    </source>
</evidence>
<keyword evidence="1" id="KW-0472">Membrane</keyword>
<dbReference type="EMBL" id="MTYJ01000093">
    <property type="protein sequence ID" value="OQV15167.1"/>
    <property type="molecule type" value="Genomic_DNA"/>
</dbReference>
<protein>
    <submittedName>
        <fullName evidence="2">Uncharacterized protein</fullName>
    </submittedName>
</protein>
<feature type="transmembrane region" description="Helical" evidence="1">
    <location>
        <begin position="37"/>
        <end position="59"/>
    </location>
</feature>
<evidence type="ECO:0000313" key="2">
    <source>
        <dbReference type="EMBL" id="OQV15167.1"/>
    </source>
</evidence>